<reference evidence="12 13" key="1">
    <citation type="submission" date="2018-01" db="EMBL/GenBank/DDBJ databases">
        <title>Genome sequence of a Cantenovulum-like bacteria.</title>
        <authorList>
            <person name="Tan W.R."/>
            <person name="Lau N.-S."/>
            <person name="Go F."/>
            <person name="Amirul A.-A.A."/>
        </authorList>
    </citation>
    <scope>NUCLEOTIDE SEQUENCE [LARGE SCALE GENOMIC DNA]</scope>
    <source>
        <strain evidence="12 13">CCB-QB4</strain>
    </source>
</reference>
<feature type="compositionally biased region" description="Polar residues" evidence="7">
    <location>
        <begin position="1128"/>
        <end position="1144"/>
    </location>
</feature>
<dbReference type="GO" id="GO:0007165">
    <property type="term" value="P:signal transduction"/>
    <property type="evidence" value="ECO:0007669"/>
    <property type="project" value="UniProtKB-KW"/>
</dbReference>
<dbReference type="InterPro" id="IPR003660">
    <property type="entry name" value="HAMP_dom"/>
</dbReference>
<feature type="domain" description="PAS" evidence="10">
    <location>
        <begin position="347"/>
        <end position="381"/>
    </location>
</feature>
<comment type="subcellular location">
    <subcellularLocation>
        <location evidence="1">Membrane</location>
    </subcellularLocation>
</comment>
<dbReference type="PROSITE" id="PS50112">
    <property type="entry name" value="PAS"/>
    <property type="match status" value="1"/>
</dbReference>
<dbReference type="Pfam" id="PF00015">
    <property type="entry name" value="MCPsignal"/>
    <property type="match status" value="1"/>
</dbReference>
<evidence type="ECO:0000256" key="7">
    <source>
        <dbReference type="SAM" id="MobiDB-lite"/>
    </source>
</evidence>
<proteinExistence type="inferred from homology"/>
<protein>
    <submittedName>
        <fullName evidence="12">Diguanylate cyclase</fullName>
    </submittedName>
</protein>
<feature type="domain" description="Methyl-accepting transducer" evidence="9">
    <location>
        <begin position="1090"/>
        <end position="1319"/>
    </location>
</feature>
<name>A0A2S0VMC3_9ALTE</name>
<evidence type="ECO:0000259" key="11">
    <source>
        <dbReference type="PROSITE" id="PS50885"/>
    </source>
</evidence>
<dbReference type="Pfam" id="PF13188">
    <property type="entry name" value="PAS_8"/>
    <property type="match status" value="2"/>
</dbReference>
<keyword evidence="3 5" id="KW-0807">Transducer</keyword>
<evidence type="ECO:0000313" key="13">
    <source>
        <dbReference type="Proteomes" id="UP000244441"/>
    </source>
</evidence>
<dbReference type="Gene3D" id="3.30.450.20">
    <property type="entry name" value="PAS domain"/>
    <property type="match status" value="5"/>
</dbReference>
<evidence type="ECO:0000256" key="2">
    <source>
        <dbReference type="ARBA" id="ARBA00022481"/>
    </source>
</evidence>
<dbReference type="Gene3D" id="1.10.287.950">
    <property type="entry name" value="Methyl-accepting chemotaxis protein"/>
    <property type="match status" value="1"/>
</dbReference>
<dbReference type="KEGG" id="cate:C2869_01825"/>
<accession>A0A2S0VMC3</accession>
<evidence type="ECO:0000313" key="12">
    <source>
        <dbReference type="EMBL" id="AWB65260.1"/>
    </source>
</evidence>
<dbReference type="PROSITE" id="PS50111">
    <property type="entry name" value="CHEMOTAXIS_TRANSDUC_2"/>
    <property type="match status" value="1"/>
</dbReference>
<comment type="similarity">
    <text evidence="4">Belongs to the methyl-accepting chemotaxis (MCP) protein family.</text>
</comment>
<dbReference type="EMBL" id="CP026604">
    <property type="protein sequence ID" value="AWB65260.1"/>
    <property type="molecule type" value="Genomic_DNA"/>
</dbReference>
<dbReference type="SUPFAM" id="SSF58104">
    <property type="entry name" value="Methyl-accepting chemotaxis protein (MCP) signaling domain"/>
    <property type="match status" value="1"/>
</dbReference>
<evidence type="ECO:0000256" key="8">
    <source>
        <dbReference type="SAM" id="Phobius"/>
    </source>
</evidence>
<keyword evidence="8" id="KW-0812">Transmembrane</keyword>
<keyword evidence="6" id="KW-0175">Coiled coil</keyword>
<dbReference type="PANTHER" id="PTHR43531:SF14">
    <property type="entry name" value="METHYL-ACCEPTING CHEMOTAXIS PROTEIN I-RELATED"/>
    <property type="match status" value="1"/>
</dbReference>
<dbReference type="InterPro" id="IPR004089">
    <property type="entry name" value="MCPsignal_dom"/>
</dbReference>
<organism evidence="12 13">
    <name type="scientific">Saccharobesus litoralis</name>
    <dbReference type="NCBI Taxonomy" id="2172099"/>
    <lineage>
        <taxon>Bacteria</taxon>
        <taxon>Pseudomonadati</taxon>
        <taxon>Pseudomonadota</taxon>
        <taxon>Gammaproteobacteria</taxon>
        <taxon>Alteromonadales</taxon>
        <taxon>Alteromonadaceae</taxon>
        <taxon>Saccharobesus</taxon>
    </lineage>
</organism>
<keyword evidence="8" id="KW-1133">Transmembrane helix</keyword>
<evidence type="ECO:0000256" key="1">
    <source>
        <dbReference type="ARBA" id="ARBA00004370"/>
    </source>
</evidence>
<evidence type="ECO:0000256" key="6">
    <source>
        <dbReference type="SAM" id="Coils"/>
    </source>
</evidence>
<dbReference type="InterPro" id="IPR000014">
    <property type="entry name" value="PAS"/>
</dbReference>
<dbReference type="InterPro" id="IPR032255">
    <property type="entry name" value="HBM"/>
</dbReference>
<dbReference type="PANTHER" id="PTHR43531">
    <property type="entry name" value="PROTEIN ICFG"/>
    <property type="match status" value="1"/>
</dbReference>
<dbReference type="Pfam" id="PF13426">
    <property type="entry name" value="PAS_9"/>
    <property type="match status" value="1"/>
</dbReference>
<feature type="coiled-coil region" evidence="6">
    <location>
        <begin position="453"/>
        <end position="481"/>
    </location>
</feature>
<dbReference type="PROSITE" id="PS50885">
    <property type="entry name" value="HAMP"/>
    <property type="match status" value="1"/>
</dbReference>
<dbReference type="Proteomes" id="UP000244441">
    <property type="component" value="Chromosome"/>
</dbReference>
<dbReference type="CDD" id="cd00130">
    <property type="entry name" value="PAS"/>
    <property type="match status" value="1"/>
</dbReference>
<evidence type="ECO:0000259" key="9">
    <source>
        <dbReference type="PROSITE" id="PS50111"/>
    </source>
</evidence>
<feature type="region of interest" description="Disordered" evidence="7">
    <location>
        <begin position="1125"/>
        <end position="1144"/>
    </location>
</feature>
<gene>
    <name evidence="12" type="ORF">C2869_01825</name>
</gene>
<evidence type="ECO:0000256" key="5">
    <source>
        <dbReference type="PROSITE-ProRule" id="PRU00284"/>
    </source>
</evidence>
<dbReference type="InterPro" id="IPR004090">
    <property type="entry name" value="Chemotax_Me-accpt_rcpt"/>
</dbReference>
<dbReference type="GO" id="GO:0004888">
    <property type="term" value="F:transmembrane signaling receptor activity"/>
    <property type="evidence" value="ECO:0007669"/>
    <property type="project" value="InterPro"/>
</dbReference>
<keyword evidence="13" id="KW-1185">Reference proteome</keyword>
<feature type="domain" description="HAMP" evidence="11">
    <location>
        <begin position="1039"/>
        <end position="1085"/>
    </location>
</feature>
<evidence type="ECO:0000259" key="10">
    <source>
        <dbReference type="PROSITE" id="PS50112"/>
    </source>
</evidence>
<dbReference type="Pfam" id="PF18947">
    <property type="entry name" value="HAMP_2"/>
    <property type="match status" value="1"/>
</dbReference>
<dbReference type="FunFam" id="3.30.450.20:FF:000075">
    <property type="entry name" value="Methyl-accepting chemotaxis protein"/>
    <property type="match status" value="1"/>
</dbReference>
<dbReference type="SMART" id="SM00283">
    <property type="entry name" value="MA"/>
    <property type="match status" value="1"/>
</dbReference>
<feature type="transmembrane region" description="Helical" evidence="8">
    <location>
        <begin position="263"/>
        <end position="284"/>
    </location>
</feature>
<dbReference type="InterPro" id="IPR035965">
    <property type="entry name" value="PAS-like_dom_sf"/>
</dbReference>
<keyword evidence="2" id="KW-0488">Methylation</keyword>
<keyword evidence="8" id="KW-0472">Membrane</keyword>
<dbReference type="GO" id="GO:0005886">
    <property type="term" value="C:plasma membrane"/>
    <property type="evidence" value="ECO:0007669"/>
    <property type="project" value="TreeGrafter"/>
</dbReference>
<dbReference type="InterPro" id="IPR051310">
    <property type="entry name" value="MCP_chemotaxis"/>
</dbReference>
<dbReference type="CDD" id="cd11386">
    <property type="entry name" value="MCP_signal"/>
    <property type="match status" value="1"/>
</dbReference>
<evidence type="ECO:0000256" key="4">
    <source>
        <dbReference type="ARBA" id="ARBA00029447"/>
    </source>
</evidence>
<sequence length="1347" mass="149642">MNFVAGLIIVALITLFILVERNGQAQAKYQSLVQNLKDIESSMLMFRRHEKDFLARLSVKYQKRHQDMRQGVTLQLQKIDRLASELDEVWPEDKVVEQFNRYYQSFDKMSANYVAIGLDEKSGLRGALRAAIHQVEASVKAENNAKLLVDILMLRRHEKDFLLRNDIKYLGRHDKQILATVDDIKQLNRSNSQALIAGLFTYQQEFQNLVKATQEVGLDSNSGLKGEMRSAVHNLESILNQEIARLESETIAHANSLNQQTTIAFVSICGLLMFVMISISRHIINRSQLASKLVSELQQKVASKQLSGLGQLKMAGKDEFALISSKTAQLGHEIEVLYEQIAQEHAKTTRIKQALDTANTPVMLTNTQAEVIYFNQSFSQLAIKLESAIQAFSSKFSAANLLGSNINQLIHTSSETSHQDQSAVVFGEYTVSINTAEIIGENQQKLGTVYEWLDKTEELRLQELEKLKQQQERILANENARIRQSLDVASTSVMVADDNLQVIYHNKSMAKLMSKLTHALSQLVAGFQVNQLEGYQLNQFSWQPQKQLALLQGLTQVHNEIIEVAGNTLEVNIAPIFNEQGEKLGFVVEWHDLTAELAQQAKEREAAYANARIRQSLDVANTPVMVANADNEIIYTNHSIDSLMLNIAPQLQSVIKDFDPRSLLGSHIDKFHTEPAHQQAIISQLTDTYQTKVEVNGLTLSITATPITSDDGERIGTVVEWQDLTQELARQAKEREIANENARIRQSLDVANTAVMVADNDLNVIYTNQSLQHMMLELESSLANAVQGFNAKQLLGHPVNLFSGEVAEQHKMLMALQNTYQTQVEVSDLTFAISAAPIINQDNERIGTVIEWRDLTKQLARQVIERRIADENARIKAALDNVSTNAMVADDQRNIVYLNKSMMNMFTRNQQKLKQVLPEFDIDNLVGQSIDVFHRNPAHQEQLLQSLTAEYQSEIVVNGLTFELTANPVFTESGERIGSVLEWLDRTDEVAIEEEIDTLIAAAARGDLEQRIDLQNKETFFLKLGTGLNELVAIAQDVVNETGRVLAGMAQGDLSQSIDKDYQGAFGQLKQDANMTTQKLTEITQGISQSALSVSNGANEIAQGNLNLSQRTEQQAASLEETAASMDEMTSSVQQSASHADEANQLSRLAQQRAEKGGEVVQNAIHAMDEINQASNEIVDIIGTIDEIAFQTNLLALNAAVEAARAGEQGRGFAVVAGEVRNLAQRSAESAKKIKQLIQNSVTKVAQGSEMVNESGRTLSEIIDTVRQVNDIVQNISHSANEQSRGIVQVNQAVVQMDEMTQQNAALVEQATAASSAMAEQARQMQDLVNFFNSAKVKSAMAAIETF</sequence>
<dbReference type="SUPFAM" id="SSF55785">
    <property type="entry name" value="PYP-like sensor domain (PAS domain)"/>
    <property type="match status" value="2"/>
</dbReference>
<dbReference type="SMART" id="SM01358">
    <property type="entry name" value="HBM"/>
    <property type="match status" value="1"/>
</dbReference>
<dbReference type="PRINTS" id="PR00260">
    <property type="entry name" value="CHEMTRNSDUCR"/>
</dbReference>
<evidence type="ECO:0000256" key="3">
    <source>
        <dbReference type="ARBA" id="ARBA00023224"/>
    </source>
</evidence>
<dbReference type="GO" id="GO:0006935">
    <property type="term" value="P:chemotaxis"/>
    <property type="evidence" value="ECO:0007669"/>
    <property type="project" value="InterPro"/>
</dbReference>
<dbReference type="SMART" id="SM00091">
    <property type="entry name" value="PAS"/>
    <property type="match status" value="5"/>
</dbReference>
<dbReference type="FunFam" id="1.10.287.950:FF:000001">
    <property type="entry name" value="Methyl-accepting chemotaxis sensory transducer"/>
    <property type="match status" value="1"/>
</dbReference>